<evidence type="ECO:0000256" key="1">
    <source>
        <dbReference type="ARBA" id="ARBA00022679"/>
    </source>
</evidence>
<reference evidence="3 4" key="1">
    <citation type="journal article" date="2011" name="Nat. Genet.">
        <title>The genome of the mesopolyploid crop species Brassica rapa.</title>
        <authorList>
            <consortium name="Brassica rapa Genome Sequencing Project Consortium"/>
            <person name="Wang X."/>
            <person name="Wang H."/>
            <person name="Wang J."/>
            <person name="Sun R."/>
            <person name="Wu J."/>
            <person name="Liu S."/>
            <person name="Bai Y."/>
            <person name="Mun J.H."/>
            <person name="Bancroft I."/>
            <person name="Cheng F."/>
            <person name="Huang S."/>
            <person name="Li X."/>
            <person name="Hua W."/>
            <person name="Wang J."/>
            <person name="Wang X."/>
            <person name="Freeling M."/>
            <person name="Pires J.C."/>
            <person name="Paterson A.H."/>
            <person name="Chalhoub B."/>
            <person name="Wang B."/>
            <person name="Hayward A."/>
            <person name="Sharpe A.G."/>
            <person name="Park B.S."/>
            <person name="Weisshaar B."/>
            <person name="Liu B."/>
            <person name="Li B."/>
            <person name="Liu B."/>
            <person name="Tong C."/>
            <person name="Song C."/>
            <person name="Duran C."/>
            <person name="Peng C."/>
            <person name="Geng C."/>
            <person name="Koh C."/>
            <person name="Lin C."/>
            <person name="Edwards D."/>
            <person name="Mu D."/>
            <person name="Shen D."/>
            <person name="Soumpourou E."/>
            <person name="Li F."/>
            <person name="Fraser F."/>
            <person name="Conant G."/>
            <person name="Lassalle G."/>
            <person name="King G.J."/>
            <person name="Bonnema G."/>
            <person name="Tang H."/>
            <person name="Wang H."/>
            <person name="Belcram H."/>
            <person name="Zhou H."/>
            <person name="Hirakawa H."/>
            <person name="Abe H."/>
            <person name="Guo H."/>
            <person name="Wang H."/>
            <person name="Jin H."/>
            <person name="Parkin I.A."/>
            <person name="Batley J."/>
            <person name="Kim J.S."/>
            <person name="Just J."/>
            <person name="Li J."/>
            <person name="Xu J."/>
            <person name="Deng J."/>
            <person name="Kim J.A."/>
            <person name="Li J."/>
            <person name="Yu J."/>
            <person name="Meng J."/>
            <person name="Wang J."/>
            <person name="Min J."/>
            <person name="Poulain J."/>
            <person name="Wang J."/>
            <person name="Hatakeyama K."/>
            <person name="Wu K."/>
            <person name="Wang L."/>
            <person name="Fang L."/>
            <person name="Trick M."/>
            <person name="Links M.G."/>
            <person name="Zhao M."/>
            <person name="Jin M."/>
            <person name="Ramchiary N."/>
            <person name="Drou N."/>
            <person name="Berkman P.J."/>
            <person name="Cai Q."/>
            <person name="Huang Q."/>
            <person name="Li R."/>
            <person name="Tabata S."/>
            <person name="Cheng S."/>
            <person name="Zhang S."/>
            <person name="Zhang S."/>
            <person name="Huang S."/>
            <person name="Sato S."/>
            <person name="Sun S."/>
            <person name="Kwon S.J."/>
            <person name="Choi S.R."/>
            <person name="Lee T.H."/>
            <person name="Fan W."/>
            <person name="Zhao X."/>
            <person name="Tan X."/>
            <person name="Xu X."/>
            <person name="Wang Y."/>
            <person name="Qiu Y."/>
            <person name="Yin Y."/>
            <person name="Li Y."/>
            <person name="Du Y."/>
            <person name="Liao Y."/>
            <person name="Lim Y."/>
            <person name="Narusaka Y."/>
            <person name="Wang Y."/>
            <person name="Wang Z."/>
            <person name="Li Z."/>
            <person name="Wang Z."/>
            <person name="Xiong Z."/>
            <person name="Zhang Z."/>
        </authorList>
    </citation>
    <scope>NUCLEOTIDE SEQUENCE [LARGE SCALE GENOMIC DNA]</scope>
    <source>
        <strain evidence="3 4">cv. Chiifu-401-42</strain>
    </source>
</reference>
<dbReference type="CDD" id="cd03784">
    <property type="entry name" value="GT1_Gtf-like"/>
    <property type="match status" value="1"/>
</dbReference>
<dbReference type="InterPro" id="IPR002213">
    <property type="entry name" value="UDP_glucos_trans"/>
</dbReference>
<dbReference type="Proteomes" id="UP000011750">
    <property type="component" value="Chromosome A01"/>
</dbReference>
<dbReference type="SUPFAM" id="SSF53756">
    <property type="entry name" value="UDP-Glycosyltransferase/glycogen phosphorylase"/>
    <property type="match status" value="1"/>
</dbReference>
<evidence type="ECO:0000256" key="2">
    <source>
        <dbReference type="SAM" id="MobiDB-lite"/>
    </source>
</evidence>
<dbReference type="eggNOG" id="KOG1192">
    <property type="taxonomic scope" value="Eukaryota"/>
</dbReference>
<proteinExistence type="predicted"/>
<dbReference type="PANTHER" id="PTHR48045">
    <property type="entry name" value="UDP-GLYCOSYLTRANSFERASE 72B1"/>
    <property type="match status" value="1"/>
</dbReference>
<dbReference type="GO" id="GO:0080044">
    <property type="term" value="F:quercetin 7-O-glucosyltransferase activity"/>
    <property type="evidence" value="ECO:0000318"/>
    <property type="project" value="GO_Central"/>
</dbReference>
<accession>M4EYB5</accession>
<dbReference type="InParanoid" id="M4EYB5"/>
<name>M4EYB5_BRACM</name>
<dbReference type="Pfam" id="PF00201">
    <property type="entry name" value="UDPGT"/>
    <property type="match status" value="1"/>
</dbReference>
<organism evidence="3 4">
    <name type="scientific">Brassica campestris</name>
    <name type="common">Field mustard</name>
    <dbReference type="NCBI Taxonomy" id="3711"/>
    <lineage>
        <taxon>Eukaryota</taxon>
        <taxon>Viridiplantae</taxon>
        <taxon>Streptophyta</taxon>
        <taxon>Embryophyta</taxon>
        <taxon>Tracheophyta</taxon>
        <taxon>Spermatophyta</taxon>
        <taxon>Magnoliopsida</taxon>
        <taxon>eudicotyledons</taxon>
        <taxon>Gunneridae</taxon>
        <taxon>Pentapetalae</taxon>
        <taxon>rosids</taxon>
        <taxon>malvids</taxon>
        <taxon>Brassicales</taxon>
        <taxon>Brassicaceae</taxon>
        <taxon>Brassiceae</taxon>
        <taxon>Brassica</taxon>
    </lineage>
</organism>
<dbReference type="Gramene" id="Bra033807.1">
    <property type="protein sequence ID" value="Bra033807.1-P"/>
    <property type="gene ID" value="Bra033807"/>
</dbReference>
<evidence type="ECO:0000313" key="4">
    <source>
        <dbReference type="Proteomes" id="UP000011750"/>
    </source>
</evidence>
<keyword evidence="1" id="KW-0808">Transferase</keyword>
<reference evidence="3 4" key="2">
    <citation type="journal article" date="2018" name="Hortic Res">
        <title>Improved Brassica rapa reference genome by single-molecule sequencing and chromosome conformation capture technologies.</title>
        <authorList>
            <person name="Zhang L."/>
            <person name="Cai X."/>
            <person name="Wu J."/>
            <person name="Liu M."/>
            <person name="Grob S."/>
            <person name="Cheng F."/>
            <person name="Liang J."/>
            <person name="Cai C."/>
            <person name="Liu Z."/>
            <person name="Liu B."/>
            <person name="Wang F."/>
            <person name="Li S."/>
            <person name="Liu F."/>
            <person name="Li X."/>
            <person name="Cheng L."/>
            <person name="Yang W."/>
            <person name="Li M.H."/>
            <person name="Grossniklaus U."/>
            <person name="Zheng H."/>
            <person name="Wang X."/>
        </authorList>
    </citation>
    <scope>NUCLEOTIDE SEQUENCE [LARGE SCALE GENOMIC DNA]</scope>
    <source>
        <strain evidence="3 4">cv. Chiifu-401-42</strain>
    </source>
</reference>
<dbReference type="HOGENOM" id="CLU_734375_0_0_1"/>
<dbReference type="GO" id="GO:0080043">
    <property type="term" value="F:quercetin 3-O-glucosyltransferase activity"/>
    <property type="evidence" value="ECO:0000318"/>
    <property type="project" value="GO_Central"/>
</dbReference>
<evidence type="ECO:0008006" key="5">
    <source>
        <dbReference type="Google" id="ProtNLM"/>
    </source>
</evidence>
<sequence length="377" mass="42975">MPLCVYTRKRRDKKSNEKKEDDPKEDELALARSGPDNRDDEMKKALRNQSDDDPVTLESLAKTLRDHTAAQFEMNSEFGAAICSSEEKTIWRTALCIKWFVIFTTTSATNHAARCVLSKLNAERFFSDIGDPEVQNKVVENLYPLRYKHLRPSGLGPLEPHLEMRREILNKRTAFAFIINTSSCLETLSLSWLQQELKIPVYLLGPLHITASAPSSLLKQDRSCIEWLNKQQPRSVIYISMGSMAHMETKEVVEMAWGLSNSNQPFLWVTEAWGGFWSHCGWNSTLESIAEGVPMICRPFHGEQLLNAMYIESVWSVGIKLEGEVERVKVERAVKRLIVDEEGACMRDRARLLKDSVRNGGSSYTVLDELVKYLETD</sequence>
<dbReference type="PANTHER" id="PTHR48045:SF30">
    <property type="entry name" value="UDP-GLYCOSYLTRANSFERASE 76H1-LIKE"/>
    <property type="match status" value="1"/>
</dbReference>
<feature type="region of interest" description="Disordered" evidence="2">
    <location>
        <begin position="1"/>
        <end position="52"/>
    </location>
</feature>
<evidence type="ECO:0000313" key="3">
    <source>
        <dbReference type="EnsemblPlants" id="Bra033807.1-P"/>
    </source>
</evidence>
<dbReference type="AlphaFoldDB" id="M4EYB5"/>
<protein>
    <recommendedName>
        <fullName evidence="5">UDP-glycosyltransferases domain-containing protein</fullName>
    </recommendedName>
</protein>
<reference evidence="3" key="3">
    <citation type="submission" date="2023-03" db="UniProtKB">
        <authorList>
            <consortium name="EnsemblPlants"/>
        </authorList>
    </citation>
    <scope>IDENTIFICATION</scope>
    <source>
        <strain evidence="3">cv. Chiifu-401-42</strain>
    </source>
</reference>
<dbReference type="Gene3D" id="3.40.50.2000">
    <property type="entry name" value="Glycogen Phosphorylase B"/>
    <property type="match status" value="4"/>
</dbReference>
<keyword evidence="4" id="KW-1185">Reference proteome</keyword>
<dbReference type="EnsemblPlants" id="Bra033807.1">
    <property type="protein sequence ID" value="Bra033807.1-P"/>
    <property type="gene ID" value="Bra033807"/>
</dbReference>
<feature type="compositionally biased region" description="Basic and acidic residues" evidence="2">
    <location>
        <begin position="14"/>
        <end position="44"/>
    </location>
</feature>
<dbReference type="GO" id="GO:0005737">
    <property type="term" value="C:cytoplasm"/>
    <property type="evidence" value="ECO:0000318"/>
    <property type="project" value="GO_Central"/>
</dbReference>